<comment type="catalytic activity">
    <reaction evidence="3">
        <text>N-acetyl-D-muramate 6-phosphate + H2O = N-acetyl-D-glucosamine 6-phosphate + (R)-lactate</text>
        <dbReference type="Rhea" id="RHEA:26410"/>
        <dbReference type="ChEBI" id="CHEBI:15377"/>
        <dbReference type="ChEBI" id="CHEBI:16004"/>
        <dbReference type="ChEBI" id="CHEBI:57513"/>
        <dbReference type="ChEBI" id="CHEBI:58722"/>
        <dbReference type="EC" id="4.2.1.126"/>
    </reaction>
</comment>
<dbReference type="Proteomes" id="UP000005926">
    <property type="component" value="Unassembled WGS sequence"/>
</dbReference>
<evidence type="ECO:0000259" key="4">
    <source>
        <dbReference type="PROSITE" id="PS51464"/>
    </source>
</evidence>
<protein>
    <recommendedName>
        <fullName evidence="3">N-acetylmuramic acid 6-phosphate etherase</fullName>
        <shortName evidence="3">MurNAc-6-P etherase</shortName>
        <ecNumber evidence="3">4.2.1.126</ecNumber>
    </recommendedName>
    <alternativeName>
        <fullName evidence="3">N-acetylmuramic acid 6-phosphate hydrolase</fullName>
    </alternativeName>
    <alternativeName>
        <fullName evidence="3">N-acetylmuramic acid 6-phosphate lyase</fullName>
    </alternativeName>
</protein>
<gene>
    <name evidence="3 5" type="primary">murQ</name>
    <name evidence="5" type="ORF">HMPREF0444_1390</name>
</gene>
<name>C8NHJ5_9LACT</name>
<comment type="pathway">
    <text evidence="3">Amino-sugar metabolism; N-acetylmuramate degradation.</text>
</comment>
<comment type="subunit">
    <text evidence="3">Homodimer.</text>
</comment>
<feature type="domain" description="SIS" evidence="4">
    <location>
        <begin position="64"/>
        <end position="227"/>
    </location>
</feature>
<dbReference type="FunFam" id="3.40.50.10490:FF:000014">
    <property type="entry name" value="N-acetylmuramic acid 6-phosphate etherase"/>
    <property type="match status" value="1"/>
</dbReference>
<dbReference type="EC" id="4.2.1.126" evidence="3"/>
<dbReference type="GO" id="GO:0046348">
    <property type="term" value="P:amino sugar catabolic process"/>
    <property type="evidence" value="ECO:0007669"/>
    <property type="project" value="InterPro"/>
</dbReference>
<dbReference type="eggNOG" id="COG2103">
    <property type="taxonomic scope" value="Bacteria"/>
</dbReference>
<dbReference type="SUPFAM" id="SSF53697">
    <property type="entry name" value="SIS domain"/>
    <property type="match status" value="1"/>
</dbReference>
<dbReference type="GO" id="GO:0016835">
    <property type="term" value="F:carbon-oxygen lyase activity"/>
    <property type="evidence" value="ECO:0007669"/>
    <property type="project" value="UniProtKB-UniRule"/>
</dbReference>
<dbReference type="GO" id="GO:0097173">
    <property type="term" value="P:N-acetylmuramic acid catabolic process"/>
    <property type="evidence" value="ECO:0007669"/>
    <property type="project" value="UniProtKB-UniPathway"/>
</dbReference>
<dbReference type="NCBIfam" id="NF009222">
    <property type="entry name" value="PRK12570.1"/>
    <property type="match status" value="1"/>
</dbReference>
<dbReference type="InterPro" id="IPR001347">
    <property type="entry name" value="SIS_dom"/>
</dbReference>
<accession>C8NHJ5</accession>
<proteinExistence type="inferred from homology"/>
<reference evidence="5 6" key="1">
    <citation type="submission" date="2009-08" db="EMBL/GenBank/DDBJ databases">
        <authorList>
            <person name="Muzny D."/>
            <person name="Qin X."/>
            <person name="Deng J."/>
            <person name="Jiang H."/>
            <person name="Liu Y."/>
            <person name="Qu J."/>
            <person name="Song X.-Z."/>
            <person name="Zhang L."/>
            <person name="Thornton R."/>
            <person name="Coyle M."/>
            <person name="Francisco L."/>
            <person name="Jackson L."/>
            <person name="Javaid M."/>
            <person name="Korchina V."/>
            <person name="Kovar C."/>
            <person name="Mata R."/>
            <person name="Mathew T."/>
            <person name="Ngo R."/>
            <person name="Nguyen L."/>
            <person name="Nguyen N."/>
            <person name="Okwuonu G."/>
            <person name="Ongeri F."/>
            <person name="Pham C."/>
            <person name="Simmons D."/>
            <person name="Wilczek-Boney K."/>
            <person name="Hale W."/>
            <person name="Jakkamsetti A."/>
            <person name="Pham P."/>
            <person name="Ruth R."/>
            <person name="San Lucas F."/>
            <person name="Warren J."/>
            <person name="Zhang J."/>
            <person name="Zhao Z."/>
            <person name="Zhou C."/>
            <person name="Zhu D."/>
            <person name="Lee S."/>
            <person name="Bess C."/>
            <person name="Blankenburg K."/>
            <person name="Forbes L."/>
            <person name="Fu Q."/>
            <person name="Gubbala S."/>
            <person name="Hirani K."/>
            <person name="Jayaseelan J.C."/>
            <person name="Lara F."/>
            <person name="Munidasa M."/>
            <person name="Palculict T."/>
            <person name="Patil S."/>
            <person name="Pu L.-L."/>
            <person name="Saada N."/>
            <person name="Tang L."/>
            <person name="Weissenberger G."/>
            <person name="Zhu Y."/>
            <person name="Hemphill L."/>
            <person name="Shang Y."/>
            <person name="Youmans B."/>
            <person name="Ayvaz T."/>
            <person name="Ross M."/>
            <person name="Santibanez J."/>
            <person name="Aqrawi P."/>
            <person name="Gross S."/>
            <person name="Joshi V."/>
            <person name="Fowler G."/>
            <person name="Nazareth L."/>
            <person name="Reid J."/>
            <person name="Worley K."/>
            <person name="Petrosino J."/>
            <person name="Highlander S."/>
            <person name="Gibbs R."/>
        </authorList>
    </citation>
    <scope>NUCLEOTIDE SEQUENCE [LARGE SCALE GENOMIC DNA]</scope>
    <source>
        <strain evidence="5 6">ATCC 49175</strain>
    </source>
</reference>
<comment type="function">
    <text evidence="3">Specifically catalyzes the cleavage of the D-lactyl ether substituent of MurNAc 6-phosphate, producing GlcNAc 6-phosphate and D-lactate.</text>
</comment>
<organism evidence="5 6">
    <name type="scientific">Granulicatella adiacens ATCC 49175</name>
    <dbReference type="NCBI Taxonomy" id="638301"/>
    <lineage>
        <taxon>Bacteria</taxon>
        <taxon>Bacillati</taxon>
        <taxon>Bacillota</taxon>
        <taxon>Bacilli</taxon>
        <taxon>Lactobacillales</taxon>
        <taxon>Carnobacteriaceae</taxon>
        <taxon>Granulicatella</taxon>
    </lineage>
</organism>
<keyword evidence="1 3" id="KW-0456">Lyase</keyword>
<feature type="active site" description="Proton donor" evidence="3">
    <location>
        <position position="92"/>
    </location>
</feature>
<dbReference type="PROSITE" id="PS50012">
    <property type="entry name" value="RCC1_3"/>
    <property type="match status" value="1"/>
</dbReference>
<evidence type="ECO:0000256" key="1">
    <source>
        <dbReference type="ARBA" id="ARBA00023239"/>
    </source>
</evidence>
<dbReference type="NCBIfam" id="TIGR00274">
    <property type="entry name" value="N-acetylmuramic acid 6-phosphate etherase"/>
    <property type="match status" value="1"/>
</dbReference>
<comment type="similarity">
    <text evidence="3">Belongs to the GCKR-like family. MurNAc-6-P etherase subfamily.</text>
</comment>
<dbReference type="PANTHER" id="PTHR10088:SF4">
    <property type="entry name" value="GLUCOKINASE REGULATORY PROTEIN"/>
    <property type="match status" value="1"/>
</dbReference>
<dbReference type="InterPro" id="IPR040190">
    <property type="entry name" value="MURQ/GCKR"/>
</dbReference>
<dbReference type="InterPro" id="IPR000408">
    <property type="entry name" value="Reg_chr_condens"/>
</dbReference>
<dbReference type="UniPathway" id="UPA00342"/>
<feature type="active site" evidence="3">
    <location>
        <position position="123"/>
    </location>
</feature>
<evidence type="ECO:0000313" key="5">
    <source>
        <dbReference type="EMBL" id="EEW37172.1"/>
    </source>
</evidence>
<keyword evidence="2 3" id="KW-0119">Carbohydrate metabolism</keyword>
<dbReference type="GO" id="GO:0016803">
    <property type="term" value="F:ether hydrolase activity"/>
    <property type="evidence" value="ECO:0007669"/>
    <property type="project" value="TreeGrafter"/>
</dbReference>
<dbReference type="GO" id="GO:0009254">
    <property type="term" value="P:peptidoglycan turnover"/>
    <property type="evidence" value="ECO:0007669"/>
    <property type="project" value="TreeGrafter"/>
</dbReference>
<sequence length="311" mass="33576">MISEGSGKMTDLIKLDTEKNNQRTIDIDILSTQEILQKINDEDQTVASIVSKSVPQISALVDQIVDRMQKGGRLFYIGAGTSGRLGVLDAAECPPTYGVDKGLVVGIMAGGDNAMFIAQEGAEDSLELARGDLSQYQINENDTVIGLAASGRTPYVIGGLRYAREIGALTGAISCVQNAEISKFADYPIEAVTGAEAIMGSTRMKVGTAQKLILNMISTSVMIKLGKVYKNYMVDLKPTNKKLVVRSKNMIRTLTGVDDELAEKLYEESGHNVKKALIMEIMDVDRQTAEEALMKGNGHIKRAIQVLGGDI</sequence>
<dbReference type="PROSITE" id="PS51464">
    <property type="entry name" value="SIS"/>
    <property type="match status" value="1"/>
</dbReference>
<dbReference type="Pfam" id="PF22645">
    <property type="entry name" value="GKRP_SIS_N"/>
    <property type="match status" value="1"/>
</dbReference>
<dbReference type="HAMAP" id="MF_00068">
    <property type="entry name" value="MurQ"/>
    <property type="match status" value="1"/>
</dbReference>
<dbReference type="STRING" id="638301.HMPREF0444_1390"/>
<dbReference type="Gene3D" id="3.40.50.10490">
    <property type="entry name" value="Glucose-6-phosphate isomerase like protein, domain 1"/>
    <property type="match status" value="1"/>
</dbReference>
<dbReference type="Gene3D" id="1.10.8.1080">
    <property type="match status" value="1"/>
</dbReference>
<evidence type="ECO:0000313" key="6">
    <source>
        <dbReference type="Proteomes" id="UP000005926"/>
    </source>
</evidence>
<dbReference type="GO" id="GO:0097367">
    <property type="term" value="F:carbohydrate derivative binding"/>
    <property type="evidence" value="ECO:0007669"/>
    <property type="project" value="InterPro"/>
</dbReference>
<comment type="caution">
    <text evidence="5">The sequence shown here is derived from an EMBL/GenBank/DDBJ whole genome shotgun (WGS) entry which is preliminary data.</text>
</comment>
<comment type="miscellaneous">
    <text evidence="3">A lyase-type mechanism (elimination/hydration) is suggested for the cleavage of the lactyl ether bond of MurNAc 6-phosphate, with the formation of an alpha,beta-unsaturated aldehyde intermediate with (E)-stereochemistry, followed by the syn addition of water to give product.</text>
</comment>
<dbReference type="AlphaFoldDB" id="C8NHJ5"/>
<dbReference type="PANTHER" id="PTHR10088">
    <property type="entry name" value="GLUCOKINASE REGULATORY PROTEIN"/>
    <property type="match status" value="1"/>
</dbReference>
<dbReference type="HOGENOM" id="CLU_049049_1_1_9"/>
<evidence type="ECO:0000256" key="3">
    <source>
        <dbReference type="HAMAP-Rule" id="MF_00068"/>
    </source>
</evidence>
<evidence type="ECO:0000256" key="2">
    <source>
        <dbReference type="ARBA" id="ARBA00023277"/>
    </source>
</evidence>
<dbReference type="InterPro" id="IPR005488">
    <property type="entry name" value="Etherase_MurQ"/>
</dbReference>
<dbReference type="EMBL" id="ACKZ01000020">
    <property type="protein sequence ID" value="EEW37172.1"/>
    <property type="molecule type" value="Genomic_DNA"/>
</dbReference>
<dbReference type="NCBIfam" id="NF003915">
    <property type="entry name" value="PRK05441.1"/>
    <property type="match status" value="1"/>
</dbReference>
<keyword evidence="6" id="KW-1185">Reference proteome</keyword>
<dbReference type="InterPro" id="IPR046348">
    <property type="entry name" value="SIS_dom_sf"/>
</dbReference>
<dbReference type="CDD" id="cd05007">
    <property type="entry name" value="SIS_Etherase"/>
    <property type="match status" value="1"/>
</dbReference>